<evidence type="ECO:0000256" key="7">
    <source>
        <dbReference type="ARBA" id="ARBA00022741"/>
    </source>
</evidence>
<feature type="compositionally biased region" description="Polar residues" evidence="17">
    <location>
        <begin position="235"/>
        <end position="245"/>
    </location>
</feature>
<feature type="region of interest" description="Disordered" evidence="17">
    <location>
        <begin position="1"/>
        <end position="27"/>
    </location>
</feature>
<evidence type="ECO:0000256" key="14">
    <source>
        <dbReference type="ARBA" id="ARBA00023221"/>
    </source>
</evidence>
<dbReference type="PROSITE" id="PS00627">
    <property type="entry name" value="GHMP_KINASES_ATP"/>
    <property type="match status" value="1"/>
</dbReference>
<dbReference type="Pfam" id="PF00288">
    <property type="entry name" value="GHMP_kinases_N"/>
    <property type="match status" value="1"/>
</dbReference>
<keyword evidence="5" id="KW-0444">Lipid biosynthesis</keyword>
<dbReference type="VEuPathDB" id="FungiDB:yc1106_07223"/>
<gene>
    <name evidence="19" type="ORF">yc1106_07223</name>
</gene>
<comment type="subcellular location">
    <subcellularLocation>
        <location evidence="1">Cytoplasm</location>
    </subcellularLocation>
</comment>
<evidence type="ECO:0000256" key="11">
    <source>
        <dbReference type="ARBA" id="ARBA00023011"/>
    </source>
</evidence>
<dbReference type="Proteomes" id="UP001056012">
    <property type="component" value="Chromosome 5"/>
</dbReference>
<proteinExistence type="inferred from homology"/>
<dbReference type="SUPFAM" id="SSF55060">
    <property type="entry name" value="GHMP Kinase, C-terminal domain"/>
    <property type="match status" value="1"/>
</dbReference>
<dbReference type="SUPFAM" id="SSF81296">
    <property type="entry name" value="E set domains"/>
    <property type="match status" value="1"/>
</dbReference>
<dbReference type="InterPro" id="IPR011022">
    <property type="entry name" value="Arrestin_C-like"/>
</dbReference>
<evidence type="ECO:0000256" key="4">
    <source>
        <dbReference type="ARBA" id="ARBA00022490"/>
    </source>
</evidence>
<comment type="similarity">
    <text evidence="2">Belongs to the GHMP kinase family. Mevalonate kinase subfamily.</text>
</comment>
<evidence type="ECO:0000256" key="12">
    <source>
        <dbReference type="ARBA" id="ARBA00023098"/>
    </source>
</evidence>
<evidence type="ECO:0000256" key="9">
    <source>
        <dbReference type="ARBA" id="ARBA00022840"/>
    </source>
</evidence>
<dbReference type="GO" id="GO:0006696">
    <property type="term" value="P:ergosterol biosynthetic process"/>
    <property type="evidence" value="ECO:0007669"/>
    <property type="project" value="TreeGrafter"/>
</dbReference>
<dbReference type="SMART" id="SM01017">
    <property type="entry name" value="Arrestin_C"/>
    <property type="match status" value="1"/>
</dbReference>
<accession>A0A9Q8ZC61</accession>
<keyword evidence="11" id="KW-0756">Sterol biosynthesis</keyword>
<dbReference type="GO" id="GO:0019287">
    <property type="term" value="P:isopentenyl diphosphate biosynthetic process, mevalonate pathway"/>
    <property type="evidence" value="ECO:0007669"/>
    <property type="project" value="TreeGrafter"/>
</dbReference>
<feature type="compositionally biased region" description="Low complexity" evidence="17">
    <location>
        <begin position="682"/>
        <end position="697"/>
    </location>
</feature>
<dbReference type="SUPFAM" id="SSF54211">
    <property type="entry name" value="Ribosomal protein S5 domain 2-like"/>
    <property type="match status" value="1"/>
</dbReference>
<feature type="compositionally biased region" description="Basic and acidic residues" evidence="17">
    <location>
        <begin position="769"/>
        <end position="785"/>
    </location>
</feature>
<keyword evidence="4" id="KW-0963">Cytoplasm</keyword>
<dbReference type="PANTHER" id="PTHR43290">
    <property type="entry name" value="MEVALONATE KINASE"/>
    <property type="match status" value="1"/>
</dbReference>
<evidence type="ECO:0000313" key="20">
    <source>
        <dbReference type="Proteomes" id="UP001056012"/>
    </source>
</evidence>
<dbReference type="InterPro" id="IPR014721">
    <property type="entry name" value="Ribsml_uS5_D2-typ_fold_subgr"/>
</dbReference>
<feature type="domain" description="G-patch" evidence="18">
    <location>
        <begin position="874"/>
        <end position="928"/>
    </location>
</feature>
<evidence type="ECO:0000256" key="10">
    <source>
        <dbReference type="ARBA" id="ARBA00022842"/>
    </source>
</evidence>
<dbReference type="PROSITE" id="PS50174">
    <property type="entry name" value="G_PATCH"/>
    <property type="match status" value="1"/>
</dbReference>
<dbReference type="OrthoDB" id="7785529at2759"/>
<keyword evidence="20" id="KW-1185">Reference proteome</keyword>
<dbReference type="InterPro" id="IPR006204">
    <property type="entry name" value="GHMP_kinase_N_dom"/>
</dbReference>
<keyword evidence="10" id="KW-0460">Magnesium</keyword>
<feature type="compositionally biased region" description="Basic and acidic residues" evidence="17">
    <location>
        <begin position="610"/>
        <end position="624"/>
    </location>
</feature>
<feature type="compositionally biased region" description="Basic and acidic residues" evidence="17">
    <location>
        <begin position="1044"/>
        <end position="1066"/>
    </location>
</feature>
<evidence type="ECO:0000256" key="13">
    <source>
        <dbReference type="ARBA" id="ARBA00023166"/>
    </source>
</evidence>
<dbReference type="SMART" id="SM00443">
    <property type="entry name" value="G_patch"/>
    <property type="match status" value="1"/>
</dbReference>
<dbReference type="EMBL" id="CP089278">
    <property type="protein sequence ID" value="USP79949.1"/>
    <property type="molecule type" value="Genomic_DNA"/>
</dbReference>
<dbReference type="GO" id="GO:0005524">
    <property type="term" value="F:ATP binding"/>
    <property type="evidence" value="ECO:0007669"/>
    <property type="project" value="UniProtKB-KW"/>
</dbReference>
<evidence type="ECO:0000256" key="1">
    <source>
        <dbReference type="ARBA" id="ARBA00004496"/>
    </source>
</evidence>
<dbReference type="InterPro" id="IPR011021">
    <property type="entry name" value="Arrestin-like_N"/>
</dbReference>
<dbReference type="InterPro" id="IPR013750">
    <property type="entry name" value="GHMP_kinase_C_dom"/>
</dbReference>
<dbReference type="GO" id="GO:0004496">
    <property type="term" value="F:mevalonate kinase activity"/>
    <property type="evidence" value="ECO:0007669"/>
    <property type="project" value="UniProtKB-EC"/>
</dbReference>
<dbReference type="InterPro" id="IPR014756">
    <property type="entry name" value="Ig_E-set"/>
</dbReference>
<feature type="compositionally biased region" description="Acidic residues" evidence="17">
    <location>
        <begin position="1124"/>
        <end position="1135"/>
    </location>
</feature>
<organism evidence="19 20">
    <name type="scientific">Curvularia clavata</name>
    <dbReference type="NCBI Taxonomy" id="95742"/>
    <lineage>
        <taxon>Eukaryota</taxon>
        <taxon>Fungi</taxon>
        <taxon>Dikarya</taxon>
        <taxon>Ascomycota</taxon>
        <taxon>Pezizomycotina</taxon>
        <taxon>Dothideomycetes</taxon>
        <taxon>Pleosporomycetidae</taxon>
        <taxon>Pleosporales</taxon>
        <taxon>Pleosporineae</taxon>
        <taxon>Pleosporaceae</taxon>
        <taxon>Curvularia</taxon>
    </lineage>
</organism>
<dbReference type="Gene3D" id="2.60.40.640">
    <property type="match status" value="1"/>
</dbReference>
<feature type="compositionally biased region" description="Basic and acidic residues" evidence="17">
    <location>
        <begin position="999"/>
        <end position="1012"/>
    </location>
</feature>
<dbReference type="Pfam" id="PF00339">
    <property type="entry name" value="Arrestin_N"/>
    <property type="match status" value="1"/>
</dbReference>
<feature type="compositionally biased region" description="Low complexity" evidence="17">
    <location>
        <begin position="629"/>
        <end position="640"/>
    </location>
</feature>
<feature type="compositionally biased region" description="Acidic residues" evidence="17">
    <location>
        <begin position="1599"/>
        <end position="1610"/>
    </location>
</feature>
<dbReference type="FunFam" id="3.30.230.10:FF:000027">
    <property type="entry name" value="Mevalonate kinase"/>
    <property type="match status" value="1"/>
</dbReference>
<dbReference type="InterPro" id="IPR006205">
    <property type="entry name" value="Mev_gal_kin"/>
</dbReference>
<feature type="compositionally biased region" description="Polar residues" evidence="17">
    <location>
        <begin position="859"/>
        <end position="869"/>
    </location>
</feature>
<dbReference type="GO" id="GO:0003676">
    <property type="term" value="F:nucleic acid binding"/>
    <property type="evidence" value="ECO:0007669"/>
    <property type="project" value="InterPro"/>
</dbReference>
<dbReference type="Pfam" id="PF08544">
    <property type="entry name" value="GHMP_kinases_C"/>
    <property type="match status" value="1"/>
</dbReference>
<feature type="compositionally biased region" description="Polar residues" evidence="17">
    <location>
        <begin position="259"/>
        <end position="276"/>
    </location>
</feature>
<evidence type="ECO:0000259" key="18">
    <source>
        <dbReference type="PROSITE" id="PS50174"/>
    </source>
</evidence>
<evidence type="ECO:0000256" key="3">
    <source>
        <dbReference type="ARBA" id="ARBA00012103"/>
    </source>
</evidence>
<dbReference type="NCBIfam" id="TIGR00549">
    <property type="entry name" value="mevalon_kin"/>
    <property type="match status" value="1"/>
</dbReference>
<feature type="region of interest" description="Disordered" evidence="17">
    <location>
        <begin position="592"/>
        <end position="869"/>
    </location>
</feature>
<dbReference type="Gene3D" id="3.30.70.890">
    <property type="entry name" value="GHMP kinase, C-terminal domain"/>
    <property type="match status" value="1"/>
</dbReference>
<keyword evidence="8" id="KW-0418">Kinase</keyword>
<keyword evidence="9" id="KW-0067">ATP-binding</keyword>
<evidence type="ECO:0000256" key="2">
    <source>
        <dbReference type="ARBA" id="ARBA00006495"/>
    </source>
</evidence>
<feature type="region of interest" description="Disordered" evidence="17">
    <location>
        <begin position="999"/>
        <end position="1160"/>
    </location>
</feature>
<protein>
    <recommendedName>
        <fullName evidence="3">mevalonate kinase</fullName>
        <ecNumber evidence="3">2.7.1.36</ecNumber>
    </recommendedName>
</protein>
<feature type="compositionally biased region" description="Pro residues" evidence="17">
    <location>
        <begin position="739"/>
        <end position="748"/>
    </location>
</feature>
<keyword evidence="6" id="KW-0808">Transferase</keyword>
<feature type="compositionally biased region" description="Polar residues" evidence="17">
    <location>
        <begin position="283"/>
        <end position="298"/>
    </location>
</feature>
<comment type="catalytic activity">
    <reaction evidence="15">
        <text>(R)-mevalonate + ATP = (R)-5-phosphomevalonate + ADP + H(+)</text>
        <dbReference type="Rhea" id="RHEA:17065"/>
        <dbReference type="ChEBI" id="CHEBI:15378"/>
        <dbReference type="ChEBI" id="CHEBI:30616"/>
        <dbReference type="ChEBI" id="CHEBI:36464"/>
        <dbReference type="ChEBI" id="CHEBI:58146"/>
        <dbReference type="ChEBI" id="CHEBI:456216"/>
        <dbReference type="EC" id="2.7.1.36"/>
    </reaction>
    <physiologicalReaction direction="left-to-right" evidence="15">
        <dbReference type="Rhea" id="RHEA:17066"/>
    </physiologicalReaction>
</comment>
<evidence type="ECO:0000256" key="6">
    <source>
        <dbReference type="ARBA" id="ARBA00022679"/>
    </source>
</evidence>
<evidence type="ECO:0000256" key="5">
    <source>
        <dbReference type="ARBA" id="ARBA00022516"/>
    </source>
</evidence>
<keyword evidence="13" id="KW-1207">Sterol metabolism</keyword>
<dbReference type="Gene3D" id="3.30.230.10">
    <property type="match status" value="1"/>
</dbReference>
<dbReference type="InterPro" id="IPR020568">
    <property type="entry name" value="Ribosomal_Su5_D2-typ_SF"/>
</dbReference>
<evidence type="ECO:0000256" key="17">
    <source>
        <dbReference type="SAM" id="MobiDB-lite"/>
    </source>
</evidence>
<dbReference type="EC" id="2.7.1.36" evidence="3"/>
<comment type="pathway">
    <text evidence="16">Isoprenoid biosynthesis; isopentenyl diphosphate biosynthesis via mevalonate pathway; isopentenyl diphosphate from (R)-mevalonate: step 1/3.</text>
</comment>
<dbReference type="Pfam" id="PF02752">
    <property type="entry name" value="Arrestin_C"/>
    <property type="match status" value="1"/>
</dbReference>
<dbReference type="InterPro" id="IPR006203">
    <property type="entry name" value="GHMP_knse_ATP-bd_CS"/>
</dbReference>
<feature type="region of interest" description="Disordered" evidence="17">
    <location>
        <begin position="1583"/>
        <end position="1610"/>
    </location>
</feature>
<dbReference type="InterPro" id="IPR000467">
    <property type="entry name" value="G_patch_dom"/>
</dbReference>
<evidence type="ECO:0000256" key="8">
    <source>
        <dbReference type="ARBA" id="ARBA00022777"/>
    </source>
</evidence>
<feature type="compositionally biased region" description="Basic and acidic residues" evidence="17">
    <location>
        <begin position="837"/>
        <end position="849"/>
    </location>
</feature>
<feature type="compositionally biased region" description="Low complexity" evidence="17">
    <location>
        <begin position="659"/>
        <end position="673"/>
    </location>
</feature>
<dbReference type="InterPro" id="IPR014752">
    <property type="entry name" value="Arrestin-like_C"/>
</dbReference>
<keyword evidence="7" id="KW-0547">Nucleotide-binding</keyword>
<evidence type="ECO:0000313" key="19">
    <source>
        <dbReference type="EMBL" id="USP79949.1"/>
    </source>
</evidence>
<sequence length="1719" mass="186226">MTSSQKRASATPSSPASSRSFLSRFKSPLSSKSRNYTEFYIQSDDPHRQYSPGDVISGTVIIKIVKPLRITHLVVSLHGYAQVFKNPNTPGDAYKNYCSTVGAGKGNKAASYFGNGFVSLFEDEVVLCGEGRLSEGIYHFNFELEFPSKGLPSSIDFERGTISYMLNATLTRPTTISPTASCDTKVYLTDAIDIAPVPPLKPRVISLEPISRRTRTKARKPPTEGAVPQTPNPANPTSATSTLEPNSAIDETEGPRSPSPSDVSYGSQRSSGNASGTEYGVRSINTATDGSPSQNGSRANAKGKTITATIDVLKGGFLRGDQIPIKVTVNHTKHIRSLKGIIITLYRLARVDMHPALPVVPNSKGDKTKSEDYYPKSRTGLGGLSLSSAGSSHTFRKDLCQSFAPLFVDPRTLTAEVKCTVRVPDEAFPTISNVPGAMISFKYYVEVVVDIQGKLTGLDRMVANAGLVNVPSTAGGSTMAGDDASGGMFSTWAGVFVDTDQIRREKGIVTALFEVVIGTKDSERNGKRKQTQDHPAYSNGINGFPYEGYTDPNDEQGYDSYYYDHDENGQYYDYGYDPAYGNAPGYEQYGAGASTSFSLPRNVPEEDQGMSEKERLRRAEERLLPSRPPDAAGPSAPPGGAQHGIPASAPVLPEEDDSNPPYVAASSSSSSIPAHPPPPFRAAPSPSASSAWPLAASLQRRTTNPGDEEGGTSATGSLHTIRVDGQGTPVNGNENDPSKPLPPLPPQSPTEVQDSAPAYLASSSSHLPPTDDKHELQRRRLEMERSAPPTDHDDEGGPSNGGSSLPHAPSGLHLAPSAPMLNDDDEFLVEAVRPVRSRQDPPESSRRQSEVLPEYQSRIKISNDPQNTNWANNTSRFGHRMLTAQGWQPGSSLGAKDASHAAHYTAASQSHIRVFLKDDNLGLGAKRGSERAENFGLAGLESILGRLNGNEAAVKKEEERQEEIEKRAFVYRKYGMMNFVSGGFLVGDKITKKSDVKKEIEVKTETEIKSEPQSDDGAVSSKDKKRKREERAEEEPKLKRKKKSTDLRDNGKTDSDSLKSKKDKKDKSKKSKRATSSEADPSADAELVTDKARRKAEKKARKEEKKAKKALKKAAKKAAKQESSDDSSSESETEESTTASSVPVSGASTPAPAGLTYNPRGMHAVRQRWIRQKKAATMDAQAMKETPEASSIDSMAAQLASVVPAVATLRQNGAPVLARKQSSPMMPPFMVSAPGKVIVYGEHAVVHGKAAIAAAISLRSYLHVSFLSKSSRTVKLRFPDIQMEHTWNIDDLPWDAFSKPGKKKYYYDLVTSLDPDLMAAIQPFIDQVSPKAAEPIRKIHHASACSFLYLFLSLASRKVPPCVYTLRSTIPIGAGLGSSASISVCLSTALLLQIRALSGPHQDQPPQECELNIERINRWAFVGEMCIHGNPSGVDNTVSSGGKAVLFQRRDYDKPPLVVPLHSFPELPLLLVNTRQSRSTATEVAKVAHLRKVHPALTENILDAIGLVTESAHKLLTSPDFDSKSPEALKHLGELVTINHGLLVSLGVSHPKLERIREIIDHTGIGWTKLTGAGGGGCAITILKPQPPTSTSGTQPDAVSDDSDNVSEPDMDCNASIISTGTKMKYKILDSLEVKLENEGFEKFETTLAGDGVGVLWPAVLHNGNEEEGGEEIDQEKFLKAEGNVGIERLVGVNSSQRKDYKEVREGWKFWRPWEIAEH</sequence>
<evidence type="ECO:0000256" key="15">
    <source>
        <dbReference type="ARBA" id="ARBA00029310"/>
    </source>
</evidence>
<name>A0A9Q8ZC61_CURCL</name>
<dbReference type="PANTHER" id="PTHR43290:SF2">
    <property type="entry name" value="MEVALONATE KINASE"/>
    <property type="match status" value="1"/>
</dbReference>
<dbReference type="InterPro" id="IPR036554">
    <property type="entry name" value="GHMP_kinase_C_sf"/>
</dbReference>
<feature type="compositionally biased region" description="Basic residues" evidence="17">
    <location>
        <begin position="1107"/>
        <end position="1118"/>
    </location>
</feature>
<evidence type="ECO:0000256" key="16">
    <source>
        <dbReference type="ARBA" id="ARBA00029438"/>
    </source>
</evidence>
<reference evidence="19" key="1">
    <citation type="submission" date="2021-12" db="EMBL/GenBank/DDBJ databases">
        <title>Curvularia clavata genome.</title>
        <authorList>
            <person name="Cao Y."/>
        </authorList>
    </citation>
    <scope>NUCLEOTIDE SEQUENCE</scope>
    <source>
        <strain evidence="19">Yc1106</strain>
    </source>
</reference>
<dbReference type="GO" id="GO:0005829">
    <property type="term" value="C:cytosol"/>
    <property type="evidence" value="ECO:0007669"/>
    <property type="project" value="TreeGrafter"/>
</dbReference>
<dbReference type="PRINTS" id="PR00959">
    <property type="entry name" value="MEVGALKINASE"/>
</dbReference>
<feature type="compositionally biased region" description="Low complexity" evidence="17">
    <location>
        <begin position="7"/>
        <end position="25"/>
    </location>
</feature>
<keyword evidence="11" id="KW-0752">Steroid biosynthesis</keyword>
<feature type="region of interest" description="Disordered" evidence="17">
    <location>
        <begin position="523"/>
        <end position="559"/>
    </location>
</feature>
<feature type="region of interest" description="Disordered" evidence="17">
    <location>
        <begin position="205"/>
        <end position="302"/>
    </location>
</feature>
<keyword evidence="14" id="KW-0753">Steroid metabolism</keyword>
<keyword evidence="12" id="KW-0443">Lipid metabolism</keyword>